<evidence type="ECO:0000313" key="1">
    <source>
        <dbReference type="EMBL" id="ORE05711.1"/>
    </source>
</evidence>
<dbReference type="Proteomes" id="UP000242414">
    <property type="component" value="Unassembled WGS sequence"/>
</dbReference>
<organism evidence="1">
    <name type="scientific">Rhizopus microsporus var. microsporus</name>
    <dbReference type="NCBI Taxonomy" id="86635"/>
    <lineage>
        <taxon>Eukaryota</taxon>
        <taxon>Fungi</taxon>
        <taxon>Fungi incertae sedis</taxon>
        <taxon>Mucoromycota</taxon>
        <taxon>Mucoromycotina</taxon>
        <taxon>Mucoromycetes</taxon>
        <taxon>Mucorales</taxon>
        <taxon>Mucorineae</taxon>
        <taxon>Rhizopodaceae</taxon>
        <taxon>Rhizopus</taxon>
    </lineage>
</organism>
<dbReference type="VEuPathDB" id="FungiDB:BCV72DRAFT_330229"/>
<reference evidence="1" key="1">
    <citation type="journal article" date="2016" name="Proc. Natl. Acad. Sci. U.S.A.">
        <title>Lipid metabolic changes in an early divergent fungus govern the establishment of a mutualistic symbiosis with endobacteria.</title>
        <authorList>
            <person name="Lastovetsky O.A."/>
            <person name="Gaspar M.L."/>
            <person name="Mondo S.J."/>
            <person name="LaButti K.M."/>
            <person name="Sandor L."/>
            <person name="Grigoriev I.V."/>
            <person name="Henry S.A."/>
            <person name="Pawlowska T.E."/>
        </authorList>
    </citation>
    <scope>NUCLEOTIDE SEQUENCE [LARGE SCALE GENOMIC DNA]</scope>
    <source>
        <strain evidence="1">ATCC 52814</strain>
    </source>
</reference>
<name>A0A1X0R161_RHIZD</name>
<sequence length="198" mass="22846">MEARNAIINSMPQSFHQYIDAFIDSNDLKEAKKKIRPLSLLLSKDEEDHDDTTNLEFLEHILKEAITIDVCNPDFIQGQPYLESMSRQLKVVSLYVDDKNQYKSDGLDKNKGKLDHHKGVYGALAMLKCIVDDYPYATLKAFAKVKVFFLHAAETELHFWSVYYQNGGVFDLWREANIQVKPDFQDKGDFSPDLVQFC</sequence>
<protein>
    <submittedName>
        <fullName evidence="1">Uncharacterized protein</fullName>
    </submittedName>
</protein>
<dbReference type="AlphaFoldDB" id="A0A1X0R161"/>
<dbReference type="EMBL" id="KV921938">
    <property type="protein sequence ID" value="ORE05711.1"/>
    <property type="molecule type" value="Genomic_DNA"/>
</dbReference>
<gene>
    <name evidence="1" type="ORF">BCV72DRAFT_330229</name>
</gene>
<dbReference type="OrthoDB" id="2242038at2759"/>
<accession>A0A1X0R161</accession>
<proteinExistence type="predicted"/>